<organism evidence="1 2">
    <name type="scientific">Candidatus Nitrospira nitrosa</name>
    <dbReference type="NCBI Taxonomy" id="1742972"/>
    <lineage>
        <taxon>Bacteria</taxon>
        <taxon>Pseudomonadati</taxon>
        <taxon>Nitrospirota</taxon>
        <taxon>Nitrospiria</taxon>
        <taxon>Nitrospirales</taxon>
        <taxon>Nitrospiraceae</taxon>
        <taxon>Nitrospira</taxon>
    </lineage>
</organism>
<accession>A0A0S4LK88</accession>
<sequence length="68" mass="7591">MPPAAVLHFQLEFAEMLTENLGGMNRRFKTTQRLSKSSRVMLQASEIVGGSMTVPGTLRRVWPILISC</sequence>
<name>A0A0S4LK88_9BACT</name>
<dbReference type="STRING" id="1742972.COMA1_30003"/>
<reference evidence="1 2" key="1">
    <citation type="submission" date="2015-10" db="EMBL/GenBank/DDBJ databases">
        <authorList>
            <person name="Gilbert D.G."/>
        </authorList>
    </citation>
    <scope>NUCLEOTIDE SEQUENCE [LARGE SCALE GENOMIC DNA]</scope>
    <source>
        <strain evidence="1">COMA1</strain>
    </source>
</reference>
<gene>
    <name evidence="1" type="ORF">COMA1_30003</name>
</gene>
<proteinExistence type="predicted"/>
<keyword evidence="2" id="KW-1185">Reference proteome</keyword>
<dbReference type="EMBL" id="CZQA01000009">
    <property type="protein sequence ID" value="CUS36347.1"/>
    <property type="molecule type" value="Genomic_DNA"/>
</dbReference>
<protein>
    <submittedName>
        <fullName evidence="1">Uncharacterized protein</fullName>
    </submittedName>
</protein>
<evidence type="ECO:0000313" key="1">
    <source>
        <dbReference type="EMBL" id="CUS36347.1"/>
    </source>
</evidence>
<dbReference type="AlphaFoldDB" id="A0A0S4LK88"/>
<dbReference type="Proteomes" id="UP000199032">
    <property type="component" value="Unassembled WGS sequence"/>
</dbReference>
<evidence type="ECO:0000313" key="2">
    <source>
        <dbReference type="Proteomes" id="UP000199032"/>
    </source>
</evidence>